<dbReference type="GO" id="GO:0080031">
    <property type="term" value="F:methyl salicylate esterase activity"/>
    <property type="evidence" value="ECO:0007669"/>
    <property type="project" value="TreeGrafter"/>
</dbReference>
<dbReference type="GO" id="GO:0080032">
    <property type="term" value="F:methyl jasmonate esterase activity"/>
    <property type="evidence" value="ECO:0007669"/>
    <property type="project" value="TreeGrafter"/>
</dbReference>
<evidence type="ECO:0000313" key="4">
    <source>
        <dbReference type="Proteomes" id="UP001054252"/>
    </source>
</evidence>
<gene>
    <name evidence="3" type="ORF">SLEP1_g58260</name>
</gene>
<proteinExistence type="predicted"/>
<dbReference type="GO" id="GO:0080030">
    <property type="term" value="F:methyl indole-3-acetate esterase activity"/>
    <property type="evidence" value="ECO:0007669"/>
    <property type="project" value="TreeGrafter"/>
</dbReference>
<comment type="caution">
    <text evidence="3">The sequence shown here is derived from an EMBL/GenBank/DDBJ whole genome shotgun (WGS) entry which is preliminary data.</text>
</comment>
<keyword evidence="1" id="KW-0378">Hydrolase</keyword>
<evidence type="ECO:0000256" key="1">
    <source>
        <dbReference type="ARBA" id="ARBA00022801"/>
    </source>
</evidence>
<dbReference type="EMBL" id="BPVZ01000520">
    <property type="protein sequence ID" value="GKV51625.1"/>
    <property type="molecule type" value="Genomic_DNA"/>
</dbReference>
<name>A0AAV5MNZ2_9ROSI</name>
<dbReference type="GO" id="GO:0009694">
    <property type="term" value="P:jasmonic acid metabolic process"/>
    <property type="evidence" value="ECO:0007669"/>
    <property type="project" value="TreeGrafter"/>
</dbReference>
<feature type="domain" description="AB hydrolase-1" evidence="2">
    <location>
        <begin position="11"/>
        <end position="254"/>
    </location>
</feature>
<dbReference type="SUPFAM" id="SSF53474">
    <property type="entry name" value="alpha/beta-Hydrolases"/>
    <property type="match status" value="1"/>
</dbReference>
<organism evidence="3 4">
    <name type="scientific">Rubroshorea leprosula</name>
    <dbReference type="NCBI Taxonomy" id="152421"/>
    <lineage>
        <taxon>Eukaryota</taxon>
        <taxon>Viridiplantae</taxon>
        <taxon>Streptophyta</taxon>
        <taxon>Embryophyta</taxon>
        <taxon>Tracheophyta</taxon>
        <taxon>Spermatophyta</taxon>
        <taxon>Magnoliopsida</taxon>
        <taxon>eudicotyledons</taxon>
        <taxon>Gunneridae</taxon>
        <taxon>Pentapetalae</taxon>
        <taxon>rosids</taxon>
        <taxon>malvids</taxon>
        <taxon>Malvales</taxon>
        <taxon>Dipterocarpaceae</taxon>
        <taxon>Rubroshorea</taxon>
    </lineage>
</organism>
<dbReference type="InterPro" id="IPR045889">
    <property type="entry name" value="MES/HNL"/>
</dbReference>
<sequence length="265" mass="29660">MAENHTQQKHFVLVHGLGHGAWCWYKLIPLLECAGHKVTVVDLAGAGINLKEIGRDVLTFHEYTEPLLKILASLPPNEKVILVGHSLGGMSLSLAMDTFPDKISVAVFITALMADTIHKPSYVIDQYLESVPEEQFLDTEFIPSGTPEHPLTLTILGPTYLSSNLYQLSPIEDLELAKTLLRPGSFFQQDLSKAKKFTNEGYGSVTRVFVVCDEDRTINIKFQCWMIENNPPKDVLEVRGADHMAMLSKPHEVFNRLLEIANKYA</sequence>
<accession>A0AAV5MNZ2</accession>
<reference evidence="3 4" key="1">
    <citation type="journal article" date="2021" name="Commun. Biol.">
        <title>The genome of Shorea leprosula (Dipterocarpaceae) highlights the ecological relevance of drought in aseasonal tropical rainforests.</title>
        <authorList>
            <person name="Ng K.K.S."/>
            <person name="Kobayashi M.J."/>
            <person name="Fawcett J.A."/>
            <person name="Hatakeyama M."/>
            <person name="Paape T."/>
            <person name="Ng C.H."/>
            <person name="Ang C.C."/>
            <person name="Tnah L.H."/>
            <person name="Lee C.T."/>
            <person name="Nishiyama T."/>
            <person name="Sese J."/>
            <person name="O'Brien M.J."/>
            <person name="Copetti D."/>
            <person name="Mohd Noor M.I."/>
            <person name="Ong R.C."/>
            <person name="Putra M."/>
            <person name="Sireger I.Z."/>
            <person name="Indrioko S."/>
            <person name="Kosugi Y."/>
            <person name="Izuno A."/>
            <person name="Isagi Y."/>
            <person name="Lee S.L."/>
            <person name="Shimizu K.K."/>
        </authorList>
    </citation>
    <scope>NUCLEOTIDE SEQUENCE [LARGE SCALE GENOMIC DNA]</scope>
    <source>
        <strain evidence="3">214</strain>
    </source>
</reference>
<dbReference type="InterPro" id="IPR029058">
    <property type="entry name" value="AB_hydrolase_fold"/>
</dbReference>
<dbReference type="InterPro" id="IPR000073">
    <property type="entry name" value="AB_hydrolase_1"/>
</dbReference>
<dbReference type="AlphaFoldDB" id="A0AAV5MNZ2"/>
<dbReference type="Gene3D" id="3.40.50.1820">
    <property type="entry name" value="alpha/beta hydrolase"/>
    <property type="match status" value="1"/>
</dbReference>
<protein>
    <recommendedName>
        <fullName evidence="2">AB hydrolase-1 domain-containing protein</fullName>
    </recommendedName>
</protein>
<dbReference type="PANTHER" id="PTHR10992">
    <property type="entry name" value="METHYLESTERASE FAMILY MEMBER"/>
    <property type="match status" value="1"/>
</dbReference>
<dbReference type="Pfam" id="PF12697">
    <property type="entry name" value="Abhydrolase_6"/>
    <property type="match status" value="1"/>
</dbReference>
<dbReference type="GO" id="GO:0009696">
    <property type="term" value="P:salicylic acid metabolic process"/>
    <property type="evidence" value="ECO:0007669"/>
    <property type="project" value="TreeGrafter"/>
</dbReference>
<evidence type="ECO:0000313" key="3">
    <source>
        <dbReference type="EMBL" id="GKV51625.1"/>
    </source>
</evidence>
<dbReference type="PANTHER" id="PTHR10992:SF1083">
    <property type="entry name" value="METHYLESTERASE 1"/>
    <property type="match status" value="1"/>
</dbReference>
<dbReference type="FunFam" id="3.40.50.1820:FF:000051">
    <property type="entry name" value="(S)-hydroxynitrile lyase"/>
    <property type="match status" value="1"/>
</dbReference>
<keyword evidence="4" id="KW-1185">Reference proteome</keyword>
<evidence type="ECO:0000259" key="2">
    <source>
        <dbReference type="Pfam" id="PF12697"/>
    </source>
</evidence>
<dbReference type="Proteomes" id="UP001054252">
    <property type="component" value="Unassembled WGS sequence"/>
</dbReference>